<organism evidence="1 2">
    <name type="scientific">Eumeta variegata</name>
    <name type="common">Bagworm moth</name>
    <name type="synonym">Eumeta japonica</name>
    <dbReference type="NCBI Taxonomy" id="151549"/>
    <lineage>
        <taxon>Eukaryota</taxon>
        <taxon>Metazoa</taxon>
        <taxon>Ecdysozoa</taxon>
        <taxon>Arthropoda</taxon>
        <taxon>Hexapoda</taxon>
        <taxon>Insecta</taxon>
        <taxon>Pterygota</taxon>
        <taxon>Neoptera</taxon>
        <taxon>Endopterygota</taxon>
        <taxon>Lepidoptera</taxon>
        <taxon>Glossata</taxon>
        <taxon>Ditrysia</taxon>
        <taxon>Tineoidea</taxon>
        <taxon>Psychidae</taxon>
        <taxon>Oiketicinae</taxon>
        <taxon>Eumeta</taxon>
    </lineage>
</organism>
<protein>
    <submittedName>
        <fullName evidence="1">Uncharacterized protein</fullName>
    </submittedName>
</protein>
<sequence length="172" mass="19864">MAAELCGRALARATFDDKQRLRLTPPLLATHPRGDVKQEWYVNAVPCGDRCSGPSLLRNKYTDARERQASVGCRLQVLPTTVAGCHRLGVASSRRINSKLCNLKQQLDWNWIREQIWLRIDNRLKCEVNEIKFQERIVKSEFKSKIGYRSPIIIKNRLINKKMKKVIICLYG</sequence>
<dbReference type="Proteomes" id="UP000299102">
    <property type="component" value="Unassembled WGS sequence"/>
</dbReference>
<name>A0A4C1XGL5_EUMVA</name>
<proteinExistence type="predicted"/>
<comment type="caution">
    <text evidence="1">The sequence shown here is derived from an EMBL/GenBank/DDBJ whole genome shotgun (WGS) entry which is preliminary data.</text>
</comment>
<dbReference type="EMBL" id="BGZK01000838">
    <property type="protein sequence ID" value="GBP62323.1"/>
    <property type="molecule type" value="Genomic_DNA"/>
</dbReference>
<dbReference type="AlphaFoldDB" id="A0A4C1XGL5"/>
<reference evidence="1 2" key="1">
    <citation type="journal article" date="2019" name="Commun. Biol.">
        <title>The bagworm genome reveals a unique fibroin gene that provides high tensile strength.</title>
        <authorList>
            <person name="Kono N."/>
            <person name="Nakamura H."/>
            <person name="Ohtoshi R."/>
            <person name="Tomita M."/>
            <person name="Numata K."/>
            <person name="Arakawa K."/>
        </authorList>
    </citation>
    <scope>NUCLEOTIDE SEQUENCE [LARGE SCALE GENOMIC DNA]</scope>
</reference>
<gene>
    <name evidence="1" type="ORF">EVAR_48496_1</name>
</gene>
<evidence type="ECO:0000313" key="1">
    <source>
        <dbReference type="EMBL" id="GBP62323.1"/>
    </source>
</evidence>
<keyword evidence="2" id="KW-1185">Reference proteome</keyword>
<evidence type="ECO:0000313" key="2">
    <source>
        <dbReference type="Proteomes" id="UP000299102"/>
    </source>
</evidence>
<accession>A0A4C1XGL5</accession>